<protein>
    <recommendedName>
        <fullName evidence="6">G-protein coupled receptors family 1 profile domain-containing protein</fullName>
    </recommendedName>
</protein>
<dbReference type="InterPro" id="IPR017452">
    <property type="entry name" value="GPCR_Rhodpsn_7TM"/>
</dbReference>
<keyword evidence="4 5" id="KW-0472">Membrane</keyword>
<feature type="transmembrane region" description="Helical" evidence="5">
    <location>
        <begin position="134"/>
        <end position="157"/>
    </location>
</feature>
<keyword evidence="8" id="KW-1185">Reference proteome</keyword>
<organism evidence="7 8">
    <name type="scientific">Cylicocyclus nassatus</name>
    <name type="common">Nematode worm</name>
    <dbReference type="NCBI Taxonomy" id="53992"/>
    <lineage>
        <taxon>Eukaryota</taxon>
        <taxon>Metazoa</taxon>
        <taxon>Ecdysozoa</taxon>
        <taxon>Nematoda</taxon>
        <taxon>Chromadorea</taxon>
        <taxon>Rhabditida</taxon>
        <taxon>Rhabditina</taxon>
        <taxon>Rhabditomorpha</taxon>
        <taxon>Strongyloidea</taxon>
        <taxon>Strongylidae</taxon>
        <taxon>Cylicocyclus</taxon>
    </lineage>
</organism>
<dbReference type="GO" id="GO:0004930">
    <property type="term" value="F:G protein-coupled receptor activity"/>
    <property type="evidence" value="ECO:0007669"/>
    <property type="project" value="InterPro"/>
</dbReference>
<dbReference type="PANTHER" id="PTHR22718:SF34">
    <property type="entry name" value="G-PROTEIN COUPLED RECEPTORS FAMILY 1 PROFILE DOMAIN-CONTAINING PROTEIN"/>
    <property type="match status" value="1"/>
</dbReference>
<feature type="transmembrane region" description="Helical" evidence="5">
    <location>
        <begin position="225"/>
        <end position="245"/>
    </location>
</feature>
<feature type="domain" description="G-protein coupled receptors family 1 profile" evidence="6">
    <location>
        <begin position="33"/>
        <end position="276"/>
    </location>
</feature>
<feature type="transmembrane region" description="Helical" evidence="5">
    <location>
        <begin position="20"/>
        <end position="42"/>
    </location>
</feature>
<reference evidence="7" key="1">
    <citation type="submission" date="2023-07" db="EMBL/GenBank/DDBJ databases">
        <authorList>
            <consortium name="CYATHOMIX"/>
        </authorList>
    </citation>
    <scope>NUCLEOTIDE SEQUENCE</scope>
    <source>
        <strain evidence="7">N/A</strain>
    </source>
</reference>
<evidence type="ECO:0000313" key="7">
    <source>
        <dbReference type="EMBL" id="CAJ0597204.1"/>
    </source>
</evidence>
<sequence length="309" mass="35861">MRVSAIKSGGCWSHRAATHAGTWFVLSVYSLAANTLLIVLIFSSTELRRLTSYWILASFAVCEVFMSAIALCYVVPSVLLHEKLGTTDLTVLYHFLWNADVIQLALMALNRYVSIVYPIYYSTFFSKKNTARQLCICYILATLQSLPTLTPCCYILWDSYNYISYYISPDSWYKVLDLSINIAVLVEMVTFYTVVLCQVRRVQHQTRQSANEIIHRNGESSRLEVRLLAQFLAVSLIYLATWTTWQWMPFVSASKWLYFLMMSFAYLNNAVNPTIYLYFNNDLRSKVYELWSKNQNQSIVNITIRRQNQ</sequence>
<proteinExistence type="predicted"/>
<comment type="caution">
    <text evidence="7">The sequence shown here is derived from an EMBL/GenBank/DDBJ whole genome shotgun (WGS) entry which is preliminary data.</text>
</comment>
<keyword evidence="2 5" id="KW-0812">Transmembrane</keyword>
<feature type="transmembrane region" description="Helical" evidence="5">
    <location>
        <begin position="54"/>
        <end position="79"/>
    </location>
</feature>
<evidence type="ECO:0000256" key="3">
    <source>
        <dbReference type="ARBA" id="ARBA00022989"/>
    </source>
</evidence>
<evidence type="ECO:0000256" key="5">
    <source>
        <dbReference type="SAM" id="Phobius"/>
    </source>
</evidence>
<dbReference type="PANTHER" id="PTHR22718">
    <property type="entry name" value="SERPENTINE RECEPTOR, CLASS X"/>
    <property type="match status" value="1"/>
</dbReference>
<keyword evidence="3 5" id="KW-1133">Transmembrane helix</keyword>
<dbReference type="Gene3D" id="1.20.1070.10">
    <property type="entry name" value="Rhodopsin 7-helix transmembrane proteins"/>
    <property type="match status" value="1"/>
</dbReference>
<evidence type="ECO:0000259" key="6">
    <source>
        <dbReference type="PROSITE" id="PS50262"/>
    </source>
</evidence>
<feature type="transmembrane region" description="Helical" evidence="5">
    <location>
        <begin position="177"/>
        <end position="197"/>
    </location>
</feature>
<dbReference type="SUPFAM" id="SSF81321">
    <property type="entry name" value="Family A G protein-coupled receptor-like"/>
    <property type="match status" value="1"/>
</dbReference>
<gene>
    <name evidence="7" type="ORF">CYNAS_LOCUS9187</name>
</gene>
<dbReference type="InterPro" id="IPR000276">
    <property type="entry name" value="GPCR_Rhodpsn"/>
</dbReference>
<dbReference type="PROSITE" id="PS50262">
    <property type="entry name" value="G_PROTEIN_RECEP_F1_2"/>
    <property type="match status" value="1"/>
</dbReference>
<dbReference type="Pfam" id="PF10328">
    <property type="entry name" value="7TM_GPCR_Srx"/>
    <property type="match status" value="1"/>
</dbReference>
<feature type="transmembrane region" description="Helical" evidence="5">
    <location>
        <begin position="257"/>
        <end position="279"/>
    </location>
</feature>
<dbReference type="PRINTS" id="PR00237">
    <property type="entry name" value="GPCRRHODOPSN"/>
</dbReference>
<evidence type="ECO:0000256" key="4">
    <source>
        <dbReference type="ARBA" id="ARBA00023136"/>
    </source>
</evidence>
<evidence type="ECO:0000313" key="8">
    <source>
        <dbReference type="Proteomes" id="UP001176961"/>
    </source>
</evidence>
<accession>A0AA36GS14</accession>
<dbReference type="Proteomes" id="UP001176961">
    <property type="component" value="Unassembled WGS sequence"/>
</dbReference>
<evidence type="ECO:0000256" key="2">
    <source>
        <dbReference type="ARBA" id="ARBA00022692"/>
    </source>
</evidence>
<dbReference type="GO" id="GO:0016020">
    <property type="term" value="C:membrane"/>
    <property type="evidence" value="ECO:0007669"/>
    <property type="project" value="UniProtKB-SubCell"/>
</dbReference>
<dbReference type="CDD" id="cd00637">
    <property type="entry name" value="7tm_classA_rhodopsin-like"/>
    <property type="match status" value="1"/>
</dbReference>
<comment type="subcellular location">
    <subcellularLocation>
        <location evidence="1">Membrane</location>
    </subcellularLocation>
</comment>
<evidence type="ECO:0000256" key="1">
    <source>
        <dbReference type="ARBA" id="ARBA00004370"/>
    </source>
</evidence>
<dbReference type="AlphaFoldDB" id="A0AA36GS14"/>
<dbReference type="InterPro" id="IPR019430">
    <property type="entry name" value="7TM_GPCR_serpentine_rcpt_Srx"/>
</dbReference>
<dbReference type="EMBL" id="CATQJL010000223">
    <property type="protein sequence ID" value="CAJ0597204.1"/>
    <property type="molecule type" value="Genomic_DNA"/>
</dbReference>
<feature type="transmembrane region" description="Helical" evidence="5">
    <location>
        <begin position="91"/>
        <end position="113"/>
    </location>
</feature>
<name>A0AA36GS14_CYLNA</name>